<dbReference type="NCBIfam" id="NF040570">
    <property type="entry name" value="guided_TnpB"/>
    <property type="match status" value="1"/>
</dbReference>
<dbReference type="AlphaFoldDB" id="A0A455SHM6"/>
<feature type="domain" description="Probable transposase IS891/IS1136/IS1341" evidence="8">
    <location>
        <begin position="173"/>
        <end position="288"/>
    </location>
</feature>
<comment type="similarity">
    <text evidence="1">In the C-terminal section; belongs to the transposase 35 family.</text>
</comment>
<name>A0A455SHM6_9CHLR</name>
<evidence type="ECO:0000256" key="6">
    <source>
        <dbReference type="ARBA" id="ARBA00023125"/>
    </source>
</evidence>
<dbReference type="PANTHER" id="PTHR30405:SF25">
    <property type="entry name" value="RNA-GUIDED DNA ENDONUCLEASE INSQ-RELATED"/>
    <property type="match status" value="1"/>
</dbReference>
<dbReference type="GO" id="GO:0006310">
    <property type="term" value="P:DNA recombination"/>
    <property type="evidence" value="ECO:0007669"/>
    <property type="project" value="UniProtKB-KW"/>
</dbReference>
<reference evidence="11" key="1">
    <citation type="submission" date="2018-12" db="EMBL/GenBank/DDBJ databases">
        <title>Novel natural products biosynthetic potential of the class Ktedonobacteria.</title>
        <authorList>
            <person name="Zheng Y."/>
            <person name="Saitou A."/>
            <person name="Wang C.M."/>
            <person name="Toyoda A."/>
            <person name="Minakuchi Y."/>
            <person name="Sekiguchi Y."/>
            <person name="Ueda K."/>
            <person name="Takano H."/>
            <person name="Sakai Y."/>
            <person name="Yokota A."/>
            <person name="Yabe S."/>
        </authorList>
    </citation>
    <scope>NUCLEOTIDE SEQUENCE</scope>
    <source>
        <strain evidence="11">COM3</strain>
    </source>
</reference>
<dbReference type="Pfam" id="PF12323">
    <property type="entry name" value="HTH_OrfB_IS605"/>
    <property type="match status" value="1"/>
</dbReference>
<dbReference type="PANTHER" id="PTHR30405">
    <property type="entry name" value="TRANSPOSASE"/>
    <property type="match status" value="1"/>
</dbReference>
<evidence type="ECO:0000256" key="3">
    <source>
        <dbReference type="ARBA" id="ARBA00022578"/>
    </source>
</evidence>
<dbReference type="InterPro" id="IPR051399">
    <property type="entry name" value="RNA-guided_DNA_endo/Transpos"/>
</dbReference>
<evidence type="ECO:0000256" key="2">
    <source>
        <dbReference type="ARBA" id="ARBA00011044"/>
    </source>
</evidence>
<dbReference type="InterPro" id="IPR021027">
    <property type="entry name" value="Transposase_put_HTH"/>
</dbReference>
<protein>
    <submittedName>
        <fullName evidence="11">Transposase</fullName>
    </submittedName>
</protein>
<dbReference type="InterPro" id="IPR001959">
    <property type="entry name" value="Transposase"/>
</dbReference>
<dbReference type="GO" id="GO:0003677">
    <property type="term" value="F:DNA binding"/>
    <property type="evidence" value="ECO:0007669"/>
    <property type="project" value="UniProtKB-KW"/>
</dbReference>
<evidence type="ECO:0000259" key="8">
    <source>
        <dbReference type="Pfam" id="PF01385"/>
    </source>
</evidence>
<proteinExistence type="inferred from homology"/>
<feature type="domain" description="Cas12f1-like TNB" evidence="9">
    <location>
        <begin position="300"/>
        <end position="367"/>
    </location>
</feature>
<evidence type="ECO:0000313" key="11">
    <source>
        <dbReference type="EMBL" id="BBH85645.1"/>
    </source>
</evidence>
<gene>
    <name evidence="11" type="primary">tlpB</name>
    <name evidence="11" type="ORF">KTC_03960</name>
</gene>
<feature type="domain" description="Transposase putative helix-turn-helix" evidence="10">
    <location>
        <begin position="1"/>
        <end position="48"/>
    </location>
</feature>
<keyword evidence="5" id="KW-0862">Zinc</keyword>
<dbReference type="InterPro" id="IPR010095">
    <property type="entry name" value="Cas12f1-like_TNB"/>
</dbReference>
<keyword evidence="4" id="KW-0479">Metal-binding</keyword>
<evidence type="ECO:0000256" key="4">
    <source>
        <dbReference type="ARBA" id="ARBA00022723"/>
    </source>
</evidence>
<dbReference type="EMBL" id="AP019376">
    <property type="protein sequence ID" value="BBH85645.1"/>
    <property type="molecule type" value="Genomic_DNA"/>
</dbReference>
<evidence type="ECO:0000256" key="1">
    <source>
        <dbReference type="ARBA" id="ARBA00008761"/>
    </source>
</evidence>
<keyword evidence="6" id="KW-0238">DNA-binding</keyword>
<comment type="similarity">
    <text evidence="2">In the N-terminal section; belongs to the transposase 2 family.</text>
</comment>
<dbReference type="Pfam" id="PF07282">
    <property type="entry name" value="Cas12f1-like_TNB"/>
    <property type="match status" value="1"/>
</dbReference>
<keyword evidence="3" id="KW-0815">Transposition</keyword>
<evidence type="ECO:0000256" key="5">
    <source>
        <dbReference type="ARBA" id="ARBA00022833"/>
    </source>
</evidence>
<evidence type="ECO:0000259" key="9">
    <source>
        <dbReference type="Pfam" id="PF07282"/>
    </source>
</evidence>
<accession>A0A455SHM6</accession>
<keyword evidence="7" id="KW-0233">DNA recombination</keyword>
<evidence type="ECO:0000259" key="10">
    <source>
        <dbReference type="Pfam" id="PF12323"/>
    </source>
</evidence>
<sequence>MKVTRGYKTELDLNNKQRTACLKHAGCARFAYNWGLARSQEAYRATGKRPTAIDLHKELNALKKTDYPWMYEVSKCAMQEALRDLEKAYKNFFRRVELKKQGKWKGKLGFPTFKKKSKGIGSFRLTGSIKVLRDAVQLPRLGRMRLHEHDFIPTTARILSATVSEEAGRWFVSIQVEEEQEQLTPPATTAIGVDLGIKTLATLSDGVTFENPRALKHAQKRLRHLERQKSRRKLGSKNRKKTCRKLAKQHARIARIRKDAAHKLTTSLCKNHALVAIEDLHVAGMLNNHKLAQAVSDSNFGEIRRQLEYKAVWHGVHLVKIDRFYPSSKRCSACGWQDDEQTLADRLFTCHECGLVLDRDLNAAINILQEALRTTGSSSGSHAYGVGSSGLLECQQAKLPTLK</sequence>
<organism evidence="11">
    <name type="scientific">Thermosporothrix sp. COM3</name>
    <dbReference type="NCBI Taxonomy" id="2490863"/>
    <lineage>
        <taxon>Bacteria</taxon>
        <taxon>Bacillati</taxon>
        <taxon>Chloroflexota</taxon>
        <taxon>Ktedonobacteria</taxon>
        <taxon>Ktedonobacterales</taxon>
        <taxon>Thermosporotrichaceae</taxon>
        <taxon>Thermosporothrix</taxon>
    </lineage>
</organism>
<dbReference type="GO" id="GO:0032196">
    <property type="term" value="P:transposition"/>
    <property type="evidence" value="ECO:0007669"/>
    <property type="project" value="UniProtKB-KW"/>
</dbReference>
<dbReference type="NCBIfam" id="TIGR01766">
    <property type="entry name" value="IS200/IS605 family accessory protein TnpB-like domain"/>
    <property type="match status" value="1"/>
</dbReference>
<dbReference type="Pfam" id="PF01385">
    <property type="entry name" value="OrfB_IS605"/>
    <property type="match status" value="1"/>
</dbReference>
<dbReference type="GO" id="GO:0046872">
    <property type="term" value="F:metal ion binding"/>
    <property type="evidence" value="ECO:0007669"/>
    <property type="project" value="UniProtKB-KW"/>
</dbReference>
<evidence type="ECO:0000256" key="7">
    <source>
        <dbReference type="ARBA" id="ARBA00023172"/>
    </source>
</evidence>